<dbReference type="PANTHER" id="PTHR11240:SF22">
    <property type="entry name" value="RIBONUCLEASE T2"/>
    <property type="match status" value="1"/>
</dbReference>
<dbReference type="EMBL" id="CM029040">
    <property type="protein sequence ID" value="KAG2636220.1"/>
    <property type="molecule type" value="Genomic_DNA"/>
</dbReference>
<proteinExistence type="inferred from homology"/>
<sequence length="148" mass="16343">MAACCTRPSPLFRQWEKHGTCSYPVIQDEYGYFSTTMHLYSSYNVTAMLASKISVGADDGGRYLVVDLVGTIRSSFGASPLLLCEGGSLQELRLCFDKDLKVIHSLASHVSYLFVYFCSNNFPLADFFQPLDCINGGNGNAYDIIEHG</sequence>
<comment type="similarity">
    <text evidence="1 2">Belongs to the RNase T2 family.</text>
</comment>
<dbReference type="PANTHER" id="PTHR11240">
    <property type="entry name" value="RIBONUCLEASE T2"/>
    <property type="match status" value="1"/>
</dbReference>
<evidence type="ECO:0000313" key="4">
    <source>
        <dbReference type="Proteomes" id="UP000823388"/>
    </source>
</evidence>
<dbReference type="Proteomes" id="UP000823388">
    <property type="component" value="Chromosome 2N"/>
</dbReference>
<accession>A0A8T0VLX7</accession>
<organism evidence="3 4">
    <name type="scientific">Panicum virgatum</name>
    <name type="common">Blackwell switchgrass</name>
    <dbReference type="NCBI Taxonomy" id="38727"/>
    <lineage>
        <taxon>Eukaryota</taxon>
        <taxon>Viridiplantae</taxon>
        <taxon>Streptophyta</taxon>
        <taxon>Embryophyta</taxon>
        <taxon>Tracheophyta</taxon>
        <taxon>Spermatophyta</taxon>
        <taxon>Magnoliopsida</taxon>
        <taxon>Liliopsida</taxon>
        <taxon>Poales</taxon>
        <taxon>Poaceae</taxon>
        <taxon>PACMAD clade</taxon>
        <taxon>Panicoideae</taxon>
        <taxon>Panicodae</taxon>
        <taxon>Paniceae</taxon>
        <taxon>Panicinae</taxon>
        <taxon>Panicum</taxon>
        <taxon>Panicum sect. Hiantes</taxon>
    </lineage>
</organism>
<name>A0A8T0VLX7_PANVG</name>
<dbReference type="GO" id="GO:0006401">
    <property type="term" value="P:RNA catabolic process"/>
    <property type="evidence" value="ECO:0007669"/>
    <property type="project" value="TreeGrafter"/>
</dbReference>
<evidence type="ECO:0000256" key="2">
    <source>
        <dbReference type="RuleBase" id="RU004328"/>
    </source>
</evidence>
<dbReference type="SUPFAM" id="SSF55895">
    <property type="entry name" value="Ribonuclease Rh-like"/>
    <property type="match status" value="1"/>
</dbReference>
<protein>
    <submittedName>
        <fullName evidence="3">Uncharacterized protein</fullName>
    </submittedName>
</protein>
<gene>
    <name evidence="3" type="ORF">PVAP13_2NG435403</name>
</gene>
<comment type="caution">
    <text evidence="3">The sequence shown here is derived from an EMBL/GenBank/DDBJ whole genome shotgun (WGS) entry which is preliminary data.</text>
</comment>
<evidence type="ECO:0000313" key="3">
    <source>
        <dbReference type="EMBL" id="KAG2636220.1"/>
    </source>
</evidence>
<dbReference type="GO" id="GO:0003723">
    <property type="term" value="F:RNA binding"/>
    <property type="evidence" value="ECO:0007669"/>
    <property type="project" value="InterPro"/>
</dbReference>
<reference evidence="3" key="1">
    <citation type="submission" date="2020-05" db="EMBL/GenBank/DDBJ databases">
        <title>WGS assembly of Panicum virgatum.</title>
        <authorList>
            <person name="Lovell J.T."/>
            <person name="Jenkins J."/>
            <person name="Shu S."/>
            <person name="Juenger T.E."/>
            <person name="Schmutz J."/>
        </authorList>
    </citation>
    <scope>NUCLEOTIDE SEQUENCE</scope>
    <source>
        <strain evidence="3">AP13</strain>
    </source>
</reference>
<dbReference type="GO" id="GO:0005576">
    <property type="term" value="C:extracellular region"/>
    <property type="evidence" value="ECO:0007669"/>
    <property type="project" value="TreeGrafter"/>
</dbReference>
<keyword evidence="4" id="KW-1185">Reference proteome</keyword>
<dbReference type="InterPro" id="IPR036430">
    <property type="entry name" value="RNase_T2-like_sf"/>
</dbReference>
<dbReference type="AlphaFoldDB" id="A0A8T0VLX7"/>
<dbReference type="Pfam" id="PF00445">
    <property type="entry name" value="Ribonuclease_T2"/>
    <property type="match status" value="1"/>
</dbReference>
<evidence type="ECO:0000256" key="1">
    <source>
        <dbReference type="ARBA" id="ARBA00007469"/>
    </source>
</evidence>
<dbReference type="GO" id="GO:0033897">
    <property type="term" value="F:ribonuclease T2 activity"/>
    <property type="evidence" value="ECO:0007669"/>
    <property type="project" value="InterPro"/>
</dbReference>
<dbReference type="InterPro" id="IPR001568">
    <property type="entry name" value="RNase_T2-like"/>
</dbReference>
<dbReference type="Gene3D" id="3.90.730.10">
    <property type="entry name" value="Ribonuclease T2-like"/>
    <property type="match status" value="1"/>
</dbReference>